<dbReference type="SUPFAM" id="SSF53041">
    <property type="entry name" value="Resolvase-like"/>
    <property type="match status" value="1"/>
</dbReference>
<organism evidence="5 6">
    <name type="scientific">Proteus genomosp. 6</name>
    <dbReference type="NCBI Taxonomy" id="1311820"/>
    <lineage>
        <taxon>Bacteria</taxon>
        <taxon>Pseudomonadati</taxon>
        <taxon>Pseudomonadota</taxon>
        <taxon>Gammaproteobacteria</taxon>
        <taxon>Enterobacterales</taxon>
        <taxon>Morganellaceae</taxon>
        <taxon>Proteus</taxon>
    </lineage>
</organism>
<dbReference type="InterPro" id="IPR050639">
    <property type="entry name" value="SSR_resolvase"/>
</dbReference>
<dbReference type="PANTHER" id="PTHR30461">
    <property type="entry name" value="DNA-INVERTASE FROM LAMBDOID PROPHAGE"/>
    <property type="match status" value="1"/>
</dbReference>
<keyword evidence="3" id="KW-0175">Coiled coil</keyword>
<dbReference type="CDD" id="cd00338">
    <property type="entry name" value="Ser_Recombinase"/>
    <property type="match status" value="1"/>
</dbReference>
<sequence>MLCYSYVRFSTPEQARGDSHRRQMEFAKNYCKLNNLTLVEDLSFNDFGISAYKGDNLKNGALGKFLELVHSGYIPSGSTLIIESFDRLSRQTAIKAQAIFSEIISAGITIVTAMDNRSYNLKSVTENPFDLMYSLMIMIRANEESETKSKRVKEAIKANIRNKKIVSSKLPYWIKHNKGKDILELIPERVEVILYIIEKYLSGLGISKLTQHLNDNIKPFAGKNWYPVYLQKLLRSPSLYGERQYNIDNILHIMDNYYPAIINKSKFAVIQENLDLRAPTRGGKISSAITGIRKAYCGYCYEVLVSQSTRRNGKIVDGLRRVRCNSNHNGRHCITSTFRASIVEHAIAEYCSQHIDLSFLEPTSNASKLKLSEYKLELHELNKKINNYVKFISEGHVSPAIVASLNEAENRKKEIEYNINKLDLDILSDNKEELIKKWREIKTNLESYNEENILKLRELIRISVKTIYVFQYGLWGKENSIILPSRKSIPIEKGAFTIQITFKSGVRKTLVLGDKIEDMEVTPQNRIIKENGKTYTSEEYTKMLEDKIKIEYERK</sequence>
<name>A0ABV1LAV0_9GAMM</name>
<evidence type="ECO:0000313" key="6">
    <source>
        <dbReference type="Proteomes" id="UP001436462"/>
    </source>
</evidence>
<dbReference type="Gene3D" id="3.90.1750.20">
    <property type="entry name" value="Putative Large Serine Recombinase, Chain B, Domain 2"/>
    <property type="match status" value="1"/>
</dbReference>
<dbReference type="EMBL" id="JBEEWF010000007">
    <property type="protein sequence ID" value="MEQ5348871.1"/>
    <property type="molecule type" value="Genomic_DNA"/>
</dbReference>
<keyword evidence="2" id="KW-0233">DNA recombination</keyword>
<protein>
    <submittedName>
        <fullName evidence="5">Recombinase family protein</fullName>
    </submittedName>
</protein>
<evidence type="ECO:0000313" key="5">
    <source>
        <dbReference type="EMBL" id="MEQ5348871.1"/>
    </source>
</evidence>
<dbReference type="Proteomes" id="UP001436462">
    <property type="component" value="Unassembled WGS sequence"/>
</dbReference>
<reference evidence="5 6" key="1">
    <citation type="submission" date="2024-04" db="EMBL/GenBank/DDBJ databases">
        <title>Role of Flies in the Dissemination of Carbapenem-Resistant Enterobacteriaceae (CRE): An Epidemiological and Genomic Study in China.</title>
        <authorList>
            <person name="Kaichao C."/>
            <person name="Zhang R."/>
            <person name="Chen S."/>
        </authorList>
    </citation>
    <scope>NUCLEOTIDE SEQUENCE [LARGE SCALE GENOMIC DNA]</scope>
    <source>
        <strain evidence="6">fly-1011</strain>
    </source>
</reference>
<dbReference type="InterPro" id="IPR006119">
    <property type="entry name" value="Resolv_N"/>
</dbReference>
<dbReference type="InterPro" id="IPR011109">
    <property type="entry name" value="DNA_bind_recombinase_dom"/>
</dbReference>
<accession>A0ABV1LAV0</accession>
<keyword evidence="6" id="KW-1185">Reference proteome</keyword>
<evidence type="ECO:0000256" key="2">
    <source>
        <dbReference type="ARBA" id="ARBA00023172"/>
    </source>
</evidence>
<dbReference type="InterPro" id="IPR038109">
    <property type="entry name" value="DNA_bind_recomb_sf"/>
</dbReference>
<evidence type="ECO:0000259" key="4">
    <source>
        <dbReference type="PROSITE" id="PS51737"/>
    </source>
</evidence>
<proteinExistence type="predicted"/>
<feature type="domain" description="Recombinase" evidence="4">
    <location>
        <begin position="171"/>
        <end position="280"/>
    </location>
</feature>
<keyword evidence="1" id="KW-0238">DNA-binding</keyword>
<dbReference type="PANTHER" id="PTHR30461:SF2">
    <property type="entry name" value="SERINE RECOMBINASE PINE-RELATED"/>
    <property type="match status" value="1"/>
</dbReference>
<dbReference type="SMART" id="SM00857">
    <property type="entry name" value="Resolvase"/>
    <property type="match status" value="1"/>
</dbReference>
<gene>
    <name evidence="5" type="ORF">ABN253_11820</name>
</gene>
<evidence type="ECO:0000256" key="1">
    <source>
        <dbReference type="ARBA" id="ARBA00023125"/>
    </source>
</evidence>
<comment type="caution">
    <text evidence="5">The sequence shown here is derived from an EMBL/GenBank/DDBJ whole genome shotgun (WGS) entry which is preliminary data.</text>
</comment>
<evidence type="ECO:0000256" key="3">
    <source>
        <dbReference type="SAM" id="Coils"/>
    </source>
</evidence>
<dbReference type="RefSeq" id="WP_349419949.1">
    <property type="nucleotide sequence ID" value="NZ_JBEEWF010000007.1"/>
</dbReference>
<feature type="coiled-coil region" evidence="3">
    <location>
        <begin position="364"/>
        <end position="451"/>
    </location>
</feature>
<dbReference type="PROSITE" id="PS51737">
    <property type="entry name" value="RECOMBINASE_DNA_BIND"/>
    <property type="match status" value="1"/>
</dbReference>
<dbReference type="InterPro" id="IPR036162">
    <property type="entry name" value="Resolvase-like_N_sf"/>
</dbReference>
<dbReference type="Pfam" id="PF07508">
    <property type="entry name" value="Recombinase"/>
    <property type="match status" value="1"/>
</dbReference>
<dbReference type="Pfam" id="PF00239">
    <property type="entry name" value="Resolvase"/>
    <property type="match status" value="1"/>
</dbReference>
<dbReference type="Gene3D" id="3.40.50.1390">
    <property type="entry name" value="Resolvase, N-terminal catalytic domain"/>
    <property type="match status" value="1"/>
</dbReference>